<evidence type="ECO:0000313" key="2">
    <source>
        <dbReference type="EMBL" id="GIY75579.1"/>
    </source>
</evidence>
<sequence>MVCEKRERKANATSQKESSAVQGRGGEMKATFERDTETESTLLFPLEFIYSSVSVKDTEEPDVQDCYRNNYILCQLRKRLFRSRPQVRTHHLNSGKVKFVRITSVGKSAEQ</sequence>
<keyword evidence="3" id="KW-1185">Reference proteome</keyword>
<organism evidence="2 3">
    <name type="scientific">Caerostris extrusa</name>
    <name type="common">Bark spider</name>
    <name type="synonym">Caerostris bankana</name>
    <dbReference type="NCBI Taxonomy" id="172846"/>
    <lineage>
        <taxon>Eukaryota</taxon>
        <taxon>Metazoa</taxon>
        <taxon>Ecdysozoa</taxon>
        <taxon>Arthropoda</taxon>
        <taxon>Chelicerata</taxon>
        <taxon>Arachnida</taxon>
        <taxon>Araneae</taxon>
        <taxon>Araneomorphae</taxon>
        <taxon>Entelegynae</taxon>
        <taxon>Araneoidea</taxon>
        <taxon>Araneidae</taxon>
        <taxon>Caerostris</taxon>
    </lineage>
</organism>
<name>A0AAV4W057_CAEEX</name>
<dbReference type="Proteomes" id="UP001054945">
    <property type="component" value="Unassembled WGS sequence"/>
</dbReference>
<dbReference type="AlphaFoldDB" id="A0AAV4W057"/>
<comment type="caution">
    <text evidence="2">The sequence shown here is derived from an EMBL/GenBank/DDBJ whole genome shotgun (WGS) entry which is preliminary data.</text>
</comment>
<reference evidence="2 3" key="1">
    <citation type="submission" date="2021-06" db="EMBL/GenBank/DDBJ databases">
        <title>Caerostris extrusa draft genome.</title>
        <authorList>
            <person name="Kono N."/>
            <person name="Arakawa K."/>
        </authorList>
    </citation>
    <scope>NUCLEOTIDE SEQUENCE [LARGE SCALE GENOMIC DNA]</scope>
</reference>
<feature type="region of interest" description="Disordered" evidence="1">
    <location>
        <begin position="1"/>
        <end position="36"/>
    </location>
</feature>
<feature type="compositionally biased region" description="Basic and acidic residues" evidence="1">
    <location>
        <begin position="26"/>
        <end position="36"/>
    </location>
</feature>
<gene>
    <name evidence="2" type="ORF">CEXT_122021</name>
</gene>
<feature type="compositionally biased region" description="Polar residues" evidence="1">
    <location>
        <begin position="11"/>
        <end position="21"/>
    </location>
</feature>
<proteinExistence type="predicted"/>
<accession>A0AAV4W057</accession>
<dbReference type="EMBL" id="BPLR01015365">
    <property type="protein sequence ID" value="GIY75579.1"/>
    <property type="molecule type" value="Genomic_DNA"/>
</dbReference>
<protein>
    <submittedName>
        <fullName evidence="2">Uncharacterized protein</fullName>
    </submittedName>
</protein>
<evidence type="ECO:0000256" key="1">
    <source>
        <dbReference type="SAM" id="MobiDB-lite"/>
    </source>
</evidence>
<feature type="compositionally biased region" description="Basic and acidic residues" evidence="1">
    <location>
        <begin position="1"/>
        <end position="10"/>
    </location>
</feature>
<evidence type="ECO:0000313" key="3">
    <source>
        <dbReference type="Proteomes" id="UP001054945"/>
    </source>
</evidence>